<sequence>MPPTTLSIVKSLVKPIASDDETVNTRANRYPISTLIVFIHHISALESVYSKKSNREIPLRKLKVSDHTFDDGNVNMILWRERAGNIETFHVGDVVLVQNAHARFNPFKNEMEISVSGENASGVFRTIVRREAFYGNKTIEEMRERVVPVHRKFGTTDDNATRDAVLTVCAWVYGEKISFLYHLKERMDFLGASFRPPPPRASSKRRAGEEEEEEEEEEKEEFEMHHQQQRTSFVKRFKRTLLEEYVGVILDVSFVKSSFGDAFNGKYVRPVLTLSRRPVDRQRNEQLLQRRLTLSKPTESPQVLNRLACFDNMLIGDQSPTLGKRPGDDFTNFIEATLSAAPKREAKDLAESVYKIGRCVELRDFAIAEVLNGNERKTSRSCVQNNKEDEVDNFGSSEEIVKKLVFVDTISTVRVLDPNKDPRARKVMTVVGETHRRLSFEVENVSEIFQDINERTFQEFTDNYDEEDERVYGREVVEEKRRECVKAAMEKKHKEMLLSKTRKRVAAMMMTETQNTTHSIAEMFESVNNNNANVINRPVLYEDGTTNRRRLLPPFVEFKAVVKYVEFERDVTNSRSSPSSSSAECQRKQRKKSITNSAKKSILSADGVMRVPGLKNGTKSVSEIASELVQVACATCENKLHKDKEDVYEYCKHCPAGKLSSANVNKSRTKCVFKPLVLGLEDAKGDCIRGKIPPSLVSDLVFFQKPEDISDGNTDVMLRSRSETIAIGALRALMAGKRNSPFTFTAKMPKSDENGWVVRGDEIEIVRFDSCLTPSNSLEEEETEEEEEETE</sequence>
<proteinExistence type="predicted"/>
<dbReference type="KEGG" id="bpg:Bathy06g02760"/>
<dbReference type="Proteomes" id="UP000198341">
    <property type="component" value="Chromosome 6"/>
</dbReference>
<evidence type="ECO:0000313" key="2">
    <source>
        <dbReference type="EMBL" id="CCO17214.1"/>
    </source>
</evidence>
<feature type="compositionally biased region" description="Acidic residues" evidence="1">
    <location>
        <begin position="209"/>
        <end position="221"/>
    </location>
</feature>
<dbReference type="GeneID" id="19015256"/>
<reference evidence="2 3" key="1">
    <citation type="submission" date="2011-10" db="EMBL/GenBank/DDBJ databases">
        <authorList>
            <person name="Genoscope - CEA"/>
        </authorList>
    </citation>
    <scope>NUCLEOTIDE SEQUENCE [LARGE SCALE GENOMIC DNA]</scope>
    <source>
        <strain evidence="2 3">RCC 1105</strain>
    </source>
</reference>
<dbReference type="EMBL" id="FO082273">
    <property type="protein sequence ID" value="CCO17214.1"/>
    <property type="molecule type" value="Genomic_DNA"/>
</dbReference>
<dbReference type="InterPro" id="IPR012340">
    <property type="entry name" value="NA-bd_OB-fold"/>
</dbReference>
<name>K8EGT8_9CHLO</name>
<organism evidence="2 3">
    <name type="scientific">Bathycoccus prasinos</name>
    <dbReference type="NCBI Taxonomy" id="41875"/>
    <lineage>
        <taxon>Eukaryota</taxon>
        <taxon>Viridiplantae</taxon>
        <taxon>Chlorophyta</taxon>
        <taxon>Mamiellophyceae</taxon>
        <taxon>Mamiellales</taxon>
        <taxon>Bathycoccaceae</taxon>
        <taxon>Bathycoccus</taxon>
    </lineage>
</organism>
<dbReference type="AlphaFoldDB" id="K8EGT8"/>
<feature type="region of interest" description="Disordered" evidence="1">
    <location>
        <begin position="194"/>
        <end position="225"/>
    </location>
</feature>
<feature type="compositionally biased region" description="Acidic residues" evidence="1">
    <location>
        <begin position="778"/>
        <end position="791"/>
    </location>
</feature>
<keyword evidence="3" id="KW-1185">Reference proteome</keyword>
<gene>
    <name evidence="2" type="ORF">Bathy06g02760</name>
</gene>
<dbReference type="RefSeq" id="XP_007512614.1">
    <property type="nucleotide sequence ID" value="XM_007512552.1"/>
</dbReference>
<protein>
    <submittedName>
        <fullName evidence="2">Uncharacterized protein</fullName>
    </submittedName>
</protein>
<feature type="region of interest" description="Disordered" evidence="1">
    <location>
        <begin position="772"/>
        <end position="791"/>
    </location>
</feature>
<feature type="region of interest" description="Disordered" evidence="1">
    <location>
        <begin position="572"/>
        <end position="599"/>
    </location>
</feature>
<accession>K8EGT8</accession>
<evidence type="ECO:0000256" key="1">
    <source>
        <dbReference type="SAM" id="MobiDB-lite"/>
    </source>
</evidence>
<dbReference type="SUPFAM" id="SSF50249">
    <property type="entry name" value="Nucleic acid-binding proteins"/>
    <property type="match status" value="1"/>
</dbReference>
<dbReference type="Gene3D" id="2.40.50.140">
    <property type="entry name" value="Nucleic acid-binding proteins"/>
    <property type="match status" value="1"/>
</dbReference>
<evidence type="ECO:0000313" key="3">
    <source>
        <dbReference type="Proteomes" id="UP000198341"/>
    </source>
</evidence>